<organism evidence="2 3">
    <name type="scientific">Eumeta variegata</name>
    <name type="common">Bagworm moth</name>
    <name type="synonym">Eumeta japonica</name>
    <dbReference type="NCBI Taxonomy" id="151549"/>
    <lineage>
        <taxon>Eukaryota</taxon>
        <taxon>Metazoa</taxon>
        <taxon>Ecdysozoa</taxon>
        <taxon>Arthropoda</taxon>
        <taxon>Hexapoda</taxon>
        <taxon>Insecta</taxon>
        <taxon>Pterygota</taxon>
        <taxon>Neoptera</taxon>
        <taxon>Endopterygota</taxon>
        <taxon>Lepidoptera</taxon>
        <taxon>Glossata</taxon>
        <taxon>Ditrysia</taxon>
        <taxon>Tineoidea</taxon>
        <taxon>Psychidae</taxon>
        <taxon>Oiketicinae</taxon>
        <taxon>Eumeta</taxon>
    </lineage>
</organism>
<gene>
    <name evidence="2" type="ORF">EVAR_59441_1</name>
</gene>
<evidence type="ECO:0000313" key="3">
    <source>
        <dbReference type="Proteomes" id="UP000299102"/>
    </source>
</evidence>
<evidence type="ECO:0000256" key="1">
    <source>
        <dbReference type="SAM" id="MobiDB-lite"/>
    </source>
</evidence>
<dbReference type="AlphaFoldDB" id="A0A4C1Z3M2"/>
<reference evidence="2 3" key="1">
    <citation type="journal article" date="2019" name="Commun. Biol.">
        <title>The bagworm genome reveals a unique fibroin gene that provides high tensile strength.</title>
        <authorList>
            <person name="Kono N."/>
            <person name="Nakamura H."/>
            <person name="Ohtoshi R."/>
            <person name="Tomita M."/>
            <person name="Numata K."/>
            <person name="Arakawa K."/>
        </authorList>
    </citation>
    <scope>NUCLEOTIDE SEQUENCE [LARGE SCALE GENOMIC DNA]</scope>
</reference>
<accession>A0A4C1Z3M2</accession>
<feature type="region of interest" description="Disordered" evidence="1">
    <location>
        <begin position="1"/>
        <end position="24"/>
    </location>
</feature>
<evidence type="ECO:0000313" key="2">
    <source>
        <dbReference type="EMBL" id="GBP81459.1"/>
    </source>
</evidence>
<name>A0A4C1Z3M2_EUMVA</name>
<dbReference type="EMBL" id="BGZK01001512">
    <property type="protein sequence ID" value="GBP81459.1"/>
    <property type="molecule type" value="Genomic_DNA"/>
</dbReference>
<comment type="caution">
    <text evidence="2">The sequence shown here is derived from an EMBL/GenBank/DDBJ whole genome shotgun (WGS) entry which is preliminary data.</text>
</comment>
<keyword evidence="3" id="KW-1185">Reference proteome</keyword>
<sequence length="101" mass="11439">MNRINDGAESGLMEKKVSHRNSRSLDRTNSGVYYFLRSPLEENHKTQLTRFALSPLTPSAPARSSLKARKLFAFNFLSPRRKAGPLTLDTGAEWRCKTDRA</sequence>
<proteinExistence type="predicted"/>
<protein>
    <submittedName>
        <fullName evidence="2">Uncharacterized protein</fullName>
    </submittedName>
</protein>
<dbReference type="Proteomes" id="UP000299102">
    <property type="component" value="Unassembled WGS sequence"/>
</dbReference>